<evidence type="ECO:0000313" key="3">
    <source>
        <dbReference type="Proteomes" id="UP000717996"/>
    </source>
</evidence>
<dbReference type="AlphaFoldDB" id="A0A9P7C090"/>
<evidence type="ECO:0000259" key="1">
    <source>
        <dbReference type="Pfam" id="PF03732"/>
    </source>
</evidence>
<dbReference type="OrthoDB" id="2250058at2759"/>
<dbReference type="Proteomes" id="UP000717996">
    <property type="component" value="Unassembled WGS sequence"/>
</dbReference>
<proteinExistence type="predicted"/>
<dbReference type="EMBL" id="JAANIT010006245">
    <property type="protein sequence ID" value="KAG1530792.1"/>
    <property type="molecule type" value="Genomic_DNA"/>
</dbReference>
<name>A0A9P7C090_RHIOR</name>
<organism evidence="2 3">
    <name type="scientific">Rhizopus oryzae</name>
    <name type="common">Mucormycosis agent</name>
    <name type="synonym">Rhizopus arrhizus var. delemar</name>
    <dbReference type="NCBI Taxonomy" id="64495"/>
    <lineage>
        <taxon>Eukaryota</taxon>
        <taxon>Fungi</taxon>
        <taxon>Fungi incertae sedis</taxon>
        <taxon>Mucoromycota</taxon>
        <taxon>Mucoromycotina</taxon>
        <taxon>Mucoromycetes</taxon>
        <taxon>Mucorales</taxon>
        <taxon>Mucorineae</taxon>
        <taxon>Rhizopodaceae</taxon>
        <taxon>Rhizopus</taxon>
    </lineage>
</organism>
<feature type="domain" description="Retrotransposon gag" evidence="1">
    <location>
        <begin position="80"/>
        <end position="169"/>
    </location>
</feature>
<dbReference type="Pfam" id="PF03732">
    <property type="entry name" value="Retrotrans_gag"/>
    <property type="match status" value="1"/>
</dbReference>
<reference evidence="2" key="1">
    <citation type="journal article" date="2020" name="Microb. Genom.">
        <title>Genetic diversity of clinical and environmental Mucorales isolates obtained from an investigation of mucormycosis cases among solid organ transplant recipients.</title>
        <authorList>
            <person name="Nguyen M.H."/>
            <person name="Kaul D."/>
            <person name="Muto C."/>
            <person name="Cheng S.J."/>
            <person name="Richter R.A."/>
            <person name="Bruno V.M."/>
            <person name="Liu G."/>
            <person name="Beyhan S."/>
            <person name="Sundermann A.J."/>
            <person name="Mounaud S."/>
            <person name="Pasculle A.W."/>
            <person name="Nierman W.C."/>
            <person name="Driscoll E."/>
            <person name="Cumbie R."/>
            <person name="Clancy C.J."/>
            <person name="Dupont C.L."/>
        </authorList>
    </citation>
    <scope>NUCLEOTIDE SEQUENCE</scope>
    <source>
        <strain evidence="2">GL16</strain>
    </source>
</reference>
<comment type="caution">
    <text evidence="2">The sequence shown here is derived from an EMBL/GenBank/DDBJ whole genome shotgun (WGS) entry which is preliminary data.</text>
</comment>
<protein>
    <recommendedName>
        <fullName evidence="1">Retrotransposon gag domain-containing protein</fullName>
    </recommendedName>
</protein>
<gene>
    <name evidence="2" type="ORF">G6F51_013728</name>
</gene>
<sequence>MSNNYNNNINMQDLAQLIASAVATAINNKPEKEQNNVRIPMPSTYNGERNAAVINLWIQEVERYLNFYDVPKTRWISYGVTLLRDRAQKWWNQLSQKNEESTTWEKFKVDLEYSFKPSYSEHAARDRLASIKQNRSVAEYVDEFQDVLLDLPRVSDDEALDRFVRGLKDDARIHVLTKEPRSLEEATRFAIATSATTPRYEYCKQ</sequence>
<evidence type="ECO:0000313" key="2">
    <source>
        <dbReference type="EMBL" id="KAG1530792.1"/>
    </source>
</evidence>
<dbReference type="PANTHER" id="PTHR33223">
    <property type="entry name" value="CCHC-TYPE DOMAIN-CONTAINING PROTEIN"/>
    <property type="match status" value="1"/>
</dbReference>
<dbReference type="InterPro" id="IPR005162">
    <property type="entry name" value="Retrotrans_gag_dom"/>
</dbReference>
<dbReference type="PANTHER" id="PTHR33223:SF6">
    <property type="entry name" value="CCHC-TYPE DOMAIN-CONTAINING PROTEIN"/>
    <property type="match status" value="1"/>
</dbReference>
<accession>A0A9P7C090</accession>